<proteinExistence type="predicted"/>
<dbReference type="EMBL" id="GBRH01279738">
    <property type="protein sequence ID" value="JAD18157.1"/>
    <property type="molecule type" value="Transcribed_RNA"/>
</dbReference>
<sequence>MINQQGVKFKFDRKLFNYPAMALLQDCINSVRFEFLQGIN</sequence>
<organism evidence="1">
    <name type="scientific">Arundo donax</name>
    <name type="common">Giant reed</name>
    <name type="synonym">Donax arundinaceus</name>
    <dbReference type="NCBI Taxonomy" id="35708"/>
    <lineage>
        <taxon>Eukaryota</taxon>
        <taxon>Viridiplantae</taxon>
        <taxon>Streptophyta</taxon>
        <taxon>Embryophyta</taxon>
        <taxon>Tracheophyta</taxon>
        <taxon>Spermatophyta</taxon>
        <taxon>Magnoliopsida</taxon>
        <taxon>Liliopsida</taxon>
        <taxon>Poales</taxon>
        <taxon>Poaceae</taxon>
        <taxon>PACMAD clade</taxon>
        <taxon>Arundinoideae</taxon>
        <taxon>Arundineae</taxon>
        <taxon>Arundo</taxon>
    </lineage>
</organism>
<dbReference type="AlphaFoldDB" id="A0A0A9U7R0"/>
<evidence type="ECO:0000313" key="1">
    <source>
        <dbReference type="EMBL" id="JAD18157.1"/>
    </source>
</evidence>
<protein>
    <submittedName>
        <fullName evidence="1">Uncharacterized protein</fullName>
    </submittedName>
</protein>
<accession>A0A0A9U7R0</accession>
<reference evidence="1" key="1">
    <citation type="submission" date="2014-09" db="EMBL/GenBank/DDBJ databases">
        <authorList>
            <person name="Magalhaes I.L.F."/>
            <person name="Oliveira U."/>
            <person name="Santos F.R."/>
            <person name="Vidigal T.H.D.A."/>
            <person name="Brescovit A.D."/>
            <person name="Santos A.J."/>
        </authorList>
    </citation>
    <scope>NUCLEOTIDE SEQUENCE</scope>
    <source>
        <tissue evidence="1">Shoot tissue taken approximately 20 cm above the soil surface</tissue>
    </source>
</reference>
<name>A0A0A9U7R0_ARUDO</name>
<reference evidence="1" key="2">
    <citation type="journal article" date="2015" name="Data Brief">
        <title>Shoot transcriptome of the giant reed, Arundo donax.</title>
        <authorList>
            <person name="Barrero R.A."/>
            <person name="Guerrero F.D."/>
            <person name="Moolhuijzen P."/>
            <person name="Goolsby J.A."/>
            <person name="Tidwell J."/>
            <person name="Bellgard S.E."/>
            <person name="Bellgard M.I."/>
        </authorList>
    </citation>
    <scope>NUCLEOTIDE SEQUENCE</scope>
    <source>
        <tissue evidence="1">Shoot tissue taken approximately 20 cm above the soil surface</tissue>
    </source>
</reference>